<comment type="caution">
    <text evidence="3">The sequence shown here is derived from an EMBL/GenBank/DDBJ whole genome shotgun (WGS) entry which is preliminary data.</text>
</comment>
<evidence type="ECO:0000313" key="3">
    <source>
        <dbReference type="EMBL" id="OHW62176.1"/>
    </source>
</evidence>
<organism evidence="3 4">
    <name type="scientific">Andreesenia angusta</name>
    <dbReference type="NCBI Taxonomy" id="39480"/>
    <lineage>
        <taxon>Bacteria</taxon>
        <taxon>Bacillati</taxon>
        <taxon>Bacillota</taxon>
        <taxon>Tissierellia</taxon>
        <taxon>Tissierellales</taxon>
        <taxon>Gottschalkiaceae</taxon>
        <taxon>Andreesenia</taxon>
    </lineage>
</organism>
<gene>
    <name evidence="3" type="ORF">EUAN_12450</name>
</gene>
<feature type="coiled-coil region" evidence="1">
    <location>
        <begin position="55"/>
        <end position="113"/>
    </location>
</feature>
<proteinExistence type="predicted"/>
<dbReference type="STRING" id="39480.EUAN_12450"/>
<evidence type="ECO:0000256" key="2">
    <source>
        <dbReference type="SAM" id="MobiDB-lite"/>
    </source>
</evidence>
<keyword evidence="4" id="KW-1185">Reference proteome</keyword>
<protein>
    <recommendedName>
        <fullName evidence="5">DUF4355 domain-containing protein</fullName>
    </recommendedName>
</protein>
<dbReference type="AlphaFoldDB" id="A0A1S1V6A9"/>
<evidence type="ECO:0000256" key="1">
    <source>
        <dbReference type="SAM" id="Coils"/>
    </source>
</evidence>
<dbReference type="Proteomes" id="UP000180254">
    <property type="component" value="Unassembled WGS sequence"/>
</dbReference>
<feature type="region of interest" description="Disordered" evidence="2">
    <location>
        <begin position="15"/>
        <end position="48"/>
    </location>
</feature>
<feature type="compositionally biased region" description="Basic and acidic residues" evidence="2">
    <location>
        <begin position="39"/>
        <end position="48"/>
    </location>
</feature>
<feature type="region of interest" description="Disordered" evidence="2">
    <location>
        <begin position="168"/>
        <end position="194"/>
    </location>
</feature>
<keyword evidence="1" id="KW-0175">Coiled coil</keyword>
<sequence length="194" mass="21798">MKYNQAKIEKINLQLFAEPGGEPGSDPAPNPEPTSDIEPEPKQTFTKEEAEAIASKRLAEEQAKWEKEYQEKLEKEKAEAEKLAKMSADQRAKAEFEKEQQKFAAEREAFEKERLNLEVRKQLSDNGLDQDFATFLIGVDAESSLKNINQFKEAFNKAVESEVLKKLAGEPPKAGGGASNDNLTYSQMMAKQNK</sequence>
<evidence type="ECO:0000313" key="4">
    <source>
        <dbReference type="Proteomes" id="UP000180254"/>
    </source>
</evidence>
<dbReference type="EMBL" id="MKIE01000004">
    <property type="protein sequence ID" value="OHW62176.1"/>
    <property type="molecule type" value="Genomic_DNA"/>
</dbReference>
<feature type="compositionally biased region" description="Polar residues" evidence="2">
    <location>
        <begin position="179"/>
        <end position="194"/>
    </location>
</feature>
<accession>A0A1S1V6A9</accession>
<name>A0A1S1V6A9_9FIRM</name>
<dbReference type="RefSeq" id="WP_071062775.1">
    <property type="nucleotide sequence ID" value="NZ_MKIE01000004.1"/>
</dbReference>
<dbReference type="OrthoDB" id="2972044at2"/>
<reference evidence="3 4" key="1">
    <citation type="submission" date="2016-09" db="EMBL/GenBank/DDBJ databases">
        <title>Genome sequence of Eubacterium angustum.</title>
        <authorList>
            <person name="Poehlein A."/>
            <person name="Daniel R."/>
        </authorList>
    </citation>
    <scope>NUCLEOTIDE SEQUENCE [LARGE SCALE GENOMIC DNA]</scope>
    <source>
        <strain evidence="3 4">DSM 1989</strain>
    </source>
</reference>
<dbReference type="Pfam" id="PF14265">
    <property type="entry name" value="DUF4355"/>
    <property type="match status" value="1"/>
</dbReference>
<evidence type="ECO:0008006" key="5">
    <source>
        <dbReference type="Google" id="ProtNLM"/>
    </source>
</evidence>
<dbReference type="InterPro" id="IPR025580">
    <property type="entry name" value="Gp46"/>
</dbReference>